<dbReference type="EMBL" id="JYNY01000547">
    <property type="protein sequence ID" value="KJJ83523.1"/>
    <property type="molecule type" value="Genomic_DNA"/>
</dbReference>
<keyword evidence="2" id="KW-1185">Reference proteome</keyword>
<name>A0A0F0CJM0_9BACT</name>
<dbReference type="Proteomes" id="UP000033428">
    <property type="component" value="Unassembled WGS sequence"/>
</dbReference>
<gene>
    <name evidence="1" type="ORF">OMAG_002610</name>
</gene>
<evidence type="ECO:0000313" key="1">
    <source>
        <dbReference type="EMBL" id="KJJ83523.1"/>
    </source>
</evidence>
<sequence length="293" mass="34202">MVSHYQTKFRQKAKLKMAHSDNFKRVIEAIEAERAKADSSGVIELRQTKENKLNTVPINHILNILRDLEFGARVLKITKENRPDKPEEPWPQLWDPRKILEFNYNSGIFYTLEILDTYEAWFANYSNDLAQGQKSPSPAEVTDKPALNLPVNAKWEEITIKFVDGHNVDIKCKNKTIRSDYKEMGFEDSKSRRPNKQWEMLQRLAENHGEISWERFAAGKSSTIRKTEQDFGYEVDEDEAQNKGFSIIKAPDKLKKTKQLLAQTLKAYFKIDEDPFWPYDEVKAYKIKIKLIA</sequence>
<comment type="caution">
    <text evidence="1">The sequence shown here is derived from an EMBL/GenBank/DDBJ whole genome shotgun (WGS) entry which is preliminary data.</text>
</comment>
<evidence type="ECO:0000313" key="2">
    <source>
        <dbReference type="Proteomes" id="UP000033428"/>
    </source>
</evidence>
<reference evidence="1 2" key="1">
    <citation type="submission" date="2015-02" db="EMBL/GenBank/DDBJ databases">
        <title>Single-cell genomics of uncultivated deep-branching MTB reveals a conserved set of magnetosome genes.</title>
        <authorList>
            <person name="Kolinko S."/>
            <person name="Richter M."/>
            <person name="Glockner F.O."/>
            <person name="Brachmann A."/>
            <person name="Schuler D."/>
        </authorList>
    </citation>
    <scope>NUCLEOTIDE SEQUENCE [LARGE SCALE GENOMIC DNA]</scope>
    <source>
        <strain evidence="1">SKK-01</strain>
    </source>
</reference>
<dbReference type="AlphaFoldDB" id="A0A0F0CJM0"/>
<protein>
    <submittedName>
        <fullName evidence="1">Uncharacterized protein</fullName>
    </submittedName>
</protein>
<accession>A0A0F0CJM0</accession>
<proteinExistence type="predicted"/>
<organism evidence="1 2">
    <name type="scientific">Candidatus Omnitrophus magneticus</name>
    <dbReference type="NCBI Taxonomy" id="1609969"/>
    <lineage>
        <taxon>Bacteria</taxon>
        <taxon>Pseudomonadati</taxon>
        <taxon>Candidatus Omnitrophota</taxon>
        <taxon>Candidatus Omnitrophus</taxon>
    </lineage>
</organism>